<dbReference type="GO" id="GO:0007015">
    <property type="term" value="P:actin filament organization"/>
    <property type="evidence" value="ECO:0007669"/>
    <property type="project" value="TreeGrafter"/>
</dbReference>
<feature type="compositionally biased region" description="Basic and acidic residues" evidence="2">
    <location>
        <begin position="958"/>
        <end position="973"/>
    </location>
</feature>
<dbReference type="Pfam" id="PF00069">
    <property type="entry name" value="Pkinase"/>
    <property type="match status" value="1"/>
</dbReference>
<gene>
    <name evidence="4" type="ORF">CANTADRAFT_45149</name>
</gene>
<feature type="compositionally biased region" description="Basic and acidic residues" evidence="2">
    <location>
        <begin position="639"/>
        <end position="660"/>
    </location>
</feature>
<dbReference type="AlphaFoldDB" id="A0A1E4SSJ0"/>
<feature type="compositionally biased region" description="Polar residues" evidence="2">
    <location>
        <begin position="345"/>
        <end position="355"/>
    </location>
</feature>
<feature type="compositionally biased region" description="Polar residues" evidence="2">
    <location>
        <begin position="937"/>
        <end position="949"/>
    </location>
</feature>
<dbReference type="PROSITE" id="PS50011">
    <property type="entry name" value="PROTEIN_KINASE_DOM"/>
    <property type="match status" value="1"/>
</dbReference>
<dbReference type="SMART" id="SM00220">
    <property type="entry name" value="S_TKc"/>
    <property type="match status" value="1"/>
</dbReference>
<dbReference type="InterPro" id="IPR008271">
    <property type="entry name" value="Ser/Thr_kinase_AS"/>
</dbReference>
<dbReference type="PANTHER" id="PTHR22967:SF65">
    <property type="entry name" value="SERINE_THREONINE-PROTEIN KINASE AKL1"/>
    <property type="match status" value="1"/>
</dbReference>
<dbReference type="Gene3D" id="1.10.510.10">
    <property type="entry name" value="Transferase(Phosphotransferase) domain 1"/>
    <property type="match status" value="1"/>
</dbReference>
<dbReference type="InterPro" id="IPR011009">
    <property type="entry name" value="Kinase-like_dom_sf"/>
</dbReference>
<dbReference type="PROSITE" id="PS00108">
    <property type="entry name" value="PROTEIN_KINASE_ST"/>
    <property type="match status" value="1"/>
</dbReference>
<accession>A0A1E4SSJ0</accession>
<evidence type="ECO:0000313" key="4">
    <source>
        <dbReference type="EMBL" id="ODV82465.1"/>
    </source>
</evidence>
<keyword evidence="1" id="KW-0547">Nucleotide-binding</keyword>
<feature type="compositionally biased region" description="Polar residues" evidence="2">
    <location>
        <begin position="621"/>
        <end position="634"/>
    </location>
</feature>
<reference evidence="5" key="1">
    <citation type="submission" date="2016-05" db="EMBL/GenBank/DDBJ databases">
        <title>Comparative genomics of biotechnologically important yeasts.</title>
        <authorList>
            <consortium name="DOE Joint Genome Institute"/>
            <person name="Riley R."/>
            <person name="Haridas S."/>
            <person name="Wolfe K.H."/>
            <person name="Lopes M.R."/>
            <person name="Hittinger C.T."/>
            <person name="Goker M."/>
            <person name="Salamov A."/>
            <person name="Wisecaver J."/>
            <person name="Long T.M."/>
            <person name="Aerts A.L."/>
            <person name="Barry K."/>
            <person name="Choi C."/>
            <person name="Clum A."/>
            <person name="Coughlan A.Y."/>
            <person name="Deshpande S."/>
            <person name="Douglass A.P."/>
            <person name="Hanson S.J."/>
            <person name="Klenk H.-P."/>
            <person name="Labutti K."/>
            <person name="Lapidus A."/>
            <person name="Lindquist E."/>
            <person name="Lipzen A."/>
            <person name="Meier-Kolthoff J.P."/>
            <person name="Ohm R.A."/>
            <person name="Otillar R.P."/>
            <person name="Pangilinan J."/>
            <person name="Peng Y."/>
            <person name="Rokas A."/>
            <person name="Rosa C.A."/>
            <person name="Scheuner C."/>
            <person name="Sibirny A.A."/>
            <person name="Slot J.C."/>
            <person name="Stielow J.B."/>
            <person name="Sun H."/>
            <person name="Kurtzman C.P."/>
            <person name="Blackwell M."/>
            <person name="Grigoriev I.V."/>
            <person name="Jeffries T.W."/>
        </authorList>
    </citation>
    <scope>NUCLEOTIDE SEQUENCE [LARGE SCALE GENOMIC DNA]</scope>
    <source>
        <strain evidence="5">NRRL Y-17324</strain>
    </source>
</reference>
<dbReference type="GO" id="GO:0005737">
    <property type="term" value="C:cytoplasm"/>
    <property type="evidence" value="ECO:0007669"/>
    <property type="project" value="TreeGrafter"/>
</dbReference>
<feature type="region of interest" description="Disordered" evidence="2">
    <location>
        <begin position="535"/>
        <end position="568"/>
    </location>
</feature>
<dbReference type="GO" id="GO:0005524">
    <property type="term" value="F:ATP binding"/>
    <property type="evidence" value="ECO:0007669"/>
    <property type="project" value="InterPro"/>
</dbReference>
<feature type="region of interest" description="Disordered" evidence="2">
    <location>
        <begin position="343"/>
        <end position="428"/>
    </location>
</feature>
<feature type="domain" description="Protein kinase" evidence="3">
    <location>
        <begin position="20"/>
        <end position="292"/>
    </location>
</feature>
<feature type="compositionally biased region" description="Basic and acidic residues" evidence="2">
    <location>
        <begin position="687"/>
        <end position="697"/>
    </location>
</feature>
<dbReference type="RefSeq" id="XP_020067587.1">
    <property type="nucleotide sequence ID" value="XM_020209181.1"/>
</dbReference>
<keyword evidence="5" id="KW-1185">Reference proteome</keyword>
<protein>
    <recommendedName>
        <fullName evidence="3">Protein kinase domain-containing protein</fullName>
    </recommendedName>
</protein>
<feature type="compositionally biased region" description="Polar residues" evidence="2">
    <location>
        <begin position="813"/>
        <end position="829"/>
    </location>
</feature>
<feature type="compositionally biased region" description="Polar residues" evidence="2">
    <location>
        <begin position="466"/>
        <end position="480"/>
    </location>
</feature>
<evidence type="ECO:0000313" key="5">
    <source>
        <dbReference type="Proteomes" id="UP000094285"/>
    </source>
</evidence>
<organism evidence="4 5">
    <name type="scientific">Suhomyces tanzawaensis NRRL Y-17324</name>
    <dbReference type="NCBI Taxonomy" id="984487"/>
    <lineage>
        <taxon>Eukaryota</taxon>
        <taxon>Fungi</taxon>
        <taxon>Dikarya</taxon>
        <taxon>Ascomycota</taxon>
        <taxon>Saccharomycotina</taxon>
        <taxon>Pichiomycetes</taxon>
        <taxon>Debaryomycetaceae</taxon>
        <taxon>Suhomyces</taxon>
    </lineage>
</organism>
<dbReference type="GO" id="GO:0004674">
    <property type="term" value="F:protein serine/threonine kinase activity"/>
    <property type="evidence" value="ECO:0007669"/>
    <property type="project" value="TreeGrafter"/>
</dbReference>
<dbReference type="GO" id="GO:0000147">
    <property type="term" value="P:actin cortical patch assembly"/>
    <property type="evidence" value="ECO:0007669"/>
    <property type="project" value="TreeGrafter"/>
</dbReference>
<feature type="compositionally biased region" description="Acidic residues" evidence="2">
    <location>
        <begin position="403"/>
        <end position="428"/>
    </location>
</feature>
<sequence>MGNFPKLPLGTELTVGSHKVTVVEYLSEGGFAHIYKVHIDPHENGSQIACLKRVIVPDKNGLNQLRKEVDVMKILKDARNIVKYYDSHAERLDDGTYQVLVLMELCPNKSLLDYMNAKIKTKLTESEILTIMYDISLGIYEMHRLHMIHRDIKIENVLIGSTNRFTLCDFGSTTSPIPPPKDQHQFQLLSHDILYQTTPQYRSPEMIDLYRGFPIDEKSDIWALGCFLYKLCYYTTPFEANGDIAILHASFQFLPAPSYSGDLKNLIIIMLQENPLFRPNIVQVIMLLAKMMEIDFKDVGIDDFYKTGGYNFQALHEYQRQKQKEMIKQQQLFYQQQQLAASQARVSPTQPSSHIPGTIAPQASAPSEERPKDTQAQPSRTASESKRSSKAYETNEPSQDLEVGAESEKDTEELEDEVSFGDLENLDNVEERYPSLEDILDDSHKHSQPIASAPPTLSPKLVKSVPLNSEPPTVSPQQVKSIPLYAPPTKPVVLNADEVRKLTKEQLKQYNYQHQVYKYQLQQYQFHAQQQHNQFQQQQLPVKDHRQYVQPPQAQQVQPRKNFNPYQDGTEYEKKEAWERRQVHMNKSAEKLVDDIFAESPVTGAKSSLSAKSDGSHQEISRQNSSVERANNRLQAEIQPREKKSFEEPRSSEVNEEPRNNEGAPMKPFERERENNVPVPDGSLELPRFDGESKKEPVFPDLLDFESVSRVESHPVEKEPDVGIVPQQLDVKPPHLTENSQVKYATASVVPTLSTSVGSSNALGLGGNPFPFKQPKPINKVLDDSGKDCVNVEQRSSANPWREFRTSSSSTSIPITKVQSLPGSSYTQEPNHKESPEILTTMTKNPREELVEPNLIDLEVGLESSNSSSATPVLQPKTNNKEIYSLGSDLSLLDLDVKESKPQTPQFKKRISSALNPSQFSFQEEVIDFASDDENPENGSRMNRLSIRNSLKKPKSRKSSDNKKNESSNEPKKRLSFFGGTRSELT</sequence>
<feature type="region of interest" description="Disordered" evidence="2">
    <location>
        <begin position="606"/>
        <end position="697"/>
    </location>
</feature>
<evidence type="ECO:0000259" key="3">
    <source>
        <dbReference type="PROSITE" id="PS50011"/>
    </source>
</evidence>
<proteinExistence type="predicted"/>
<feature type="region of interest" description="Disordered" evidence="2">
    <location>
        <begin position="792"/>
        <end position="835"/>
    </location>
</feature>
<dbReference type="PANTHER" id="PTHR22967">
    <property type="entry name" value="SERINE/THREONINE PROTEIN KINASE"/>
    <property type="match status" value="1"/>
</dbReference>
<feature type="region of interest" description="Disordered" evidence="2">
    <location>
        <begin position="443"/>
        <end position="480"/>
    </location>
</feature>
<dbReference type="InterPro" id="IPR000719">
    <property type="entry name" value="Prot_kinase_dom"/>
</dbReference>
<dbReference type="Proteomes" id="UP000094285">
    <property type="component" value="Unassembled WGS sequence"/>
</dbReference>
<evidence type="ECO:0000256" key="2">
    <source>
        <dbReference type="SAM" id="MobiDB-lite"/>
    </source>
</evidence>
<dbReference type="EMBL" id="KV453909">
    <property type="protein sequence ID" value="ODV82465.1"/>
    <property type="molecule type" value="Genomic_DNA"/>
</dbReference>
<feature type="region of interest" description="Disordered" evidence="2">
    <location>
        <begin position="928"/>
        <end position="986"/>
    </location>
</feature>
<dbReference type="GeneID" id="30983317"/>
<name>A0A1E4SSJ0_9ASCO</name>
<evidence type="ECO:0000256" key="1">
    <source>
        <dbReference type="ARBA" id="ARBA00022741"/>
    </source>
</evidence>
<feature type="compositionally biased region" description="Low complexity" evidence="2">
    <location>
        <begin position="548"/>
        <end position="559"/>
    </location>
</feature>
<dbReference type="STRING" id="984487.A0A1E4SSJ0"/>
<dbReference type="SUPFAM" id="SSF56112">
    <property type="entry name" value="Protein kinase-like (PK-like)"/>
    <property type="match status" value="1"/>
</dbReference>
<dbReference type="OrthoDB" id="2018507at2759"/>